<comment type="similarity">
    <text evidence="10">Belongs to the 'phage' integrase family. XerC subfamily.</text>
</comment>
<dbReference type="CDD" id="cd00798">
    <property type="entry name" value="INT_XerDC_C"/>
    <property type="match status" value="1"/>
</dbReference>
<feature type="active site" evidence="10">
    <location>
        <position position="151"/>
    </location>
</feature>
<comment type="similarity">
    <text evidence="2">Belongs to the 'phage' integrase family. XerD subfamily.</text>
</comment>
<dbReference type="NCBIfam" id="NF040815">
    <property type="entry name" value="recomb_XerA_Arch"/>
    <property type="match status" value="1"/>
</dbReference>
<evidence type="ECO:0000256" key="3">
    <source>
        <dbReference type="ARBA" id="ARBA00022490"/>
    </source>
</evidence>
<proteinExistence type="inferred from homology"/>
<comment type="subcellular location">
    <subcellularLocation>
        <location evidence="1 10">Cytoplasm</location>
    </subcellularLocation>
</comment>
<feature type="active site" description="O-(3'-phospho-DNA)-tyrosine intermediate" evidence="10">
    <location>
        <position position="280"/>
    </location>
</feature>
<comment type="caution">
    <text evidence="10">Lacks conserved residue(s) required for the propagation of feature annotation.</text>
</comment>
<dbReference type="Proteomes" id="UP000183995">
    <property type="component" value="Unassembled WGS sequence"/>
</dbReference>
<keyword evidence="5 10" id="KW-0159">Chromosome partition</keyword>
<dbReference type="Pfam" id="PF02899">
    <property type="entry name" value="Phage_int_SAM_1"/>
    <property type="match status" value="1"/>
</dbReference>
<comment type="subunit">
    <text evidence="10">Forms a cyclic heterotetrameric complex composed of two molecules of XerC and two molecules of XerD.</text>
</comment>
<dbReference type="InterPro" id="IPR013762">
    <property type="entry name" value="Integrase-like_cat_sf"/>
</dbReference>
<evidence type="ECO:0000313" key="14">
    <source>
        <dbReference type="Proteomes" id="UP000183995"/>
    </source>
</evidence>
<keyword evidence="9 10" id="KW-0131">Cell cycle</keyword>
<dbReference type="NCBIfam" id="NF001399">
    <property type="entry name" value="PRK00283.1"/>
    <property type="match status" value="1"/>
</dbReference>
<sequence>MIDSAYISEFQKYLTDEKHASKNTLSSYIRDISQFFMYCGTKESVEVNDVCDVCKADIERYIDWMTKNGKSTATISRSVASLKCFFSYLLIYGKITVNPLHNIETVKTVKKLPQILTNREVELLLEQPECTDMKGYRDKAMLELLYATGIRVSELISLNKDDVNLSTGLICCRGNEKERMIPLYPAAIKALSDYITLVRHQMLAFPAEPALFVNMSGERMSRQGFWKIIKHYQEKAHIEKEITPHTLRHSFAAHLLENGADLRSLQEMLGHADISSTQVYTQLVKKQLKDVYNKSHPRA</sequence>
<evidence type="ECO:0000256" key="1">
    <source>
        <dbReference type="ARBA" id="ARBA00004496"/>
    </source>
</evidence>
<organism evidence="13 14">
    <name type="scientific">Sporobacter termitidis DSM 10068</name>
    <dbReference type="NCBI Taxonomy" id="1123282"/>
    <lineage>
        <taxon>Bacteria</taxon>
        <taxon>Bacillati</taxon>
        <taxon>Bacillota</taxon>
        <taxon>Clostridia</taxon>
        <taxon>Eubacteriales</taxon>
        <taxon>Oscillospiraceae</taxon>
        <taxon>Sporobacter</taxon>
    </lineage>
</organism>
<keyword evidence="4 10" id="KW-0132">Cell division</keyword>
<dbReference type="GO" id="GO:0006313">
    <property type="term" value="P:DNA transposition"/>
    <property type="evidence" value="ECO:0007669"/>
    <property type="project" value="UniProtKB-UniRule"/>
</dbReference>
<dbReference type="RefSeq" id="WP_242941100.1">
    <property type="nucleotide sequence ID" value="NZ_FQXV01000001.1"/>
</dbReference>
<evidence type="ECO:0000259" key="11">
    <source>
        <dbReference type="PROSITE" id="PS51898"/>
    </source>
</evidence>
<dbReference type="InterPro" id="IPR011010">
    <property type="entry name" value="DNA_brk_join_enz"/>
</dbReference>
<dbReference type="GO" id="GO:0003677">
    <property type="term" value="F:DNA binding"/>
    <property type="evidence" value="ECO:0007669"/>
    <property type="project" value="UniProtKB-UniRule"/>
</dbReference>
<feature type="domain" description="Tyr recombinase" evidence="11">
    <location>
        <begin position="111"/>
        <end position="293"/>
    </location>
</feature>
<dbReference type="InterPro" id="IPR023009">
    <property type="entry name" value="Tyrosine_recombinase_XerC/XerD"/>
</dbReference>
<keyword evidence="6 10" id="KW-0229">DNA integration</keyword>
<dbReference type="GO" id="GO:0005737">
    <property type="term" value="C:cytoplasm"/>
    <property type="evidence" value="ECO:0007669"/>
    <property type="project" value="UniProtKB-SubCell"/>
</dbReference>
<dbReference type="InterPro" id="IPR002104">
    <property type="entry name" value="Integrase_catalytic"/>
</dbReference>
<keyword evidence="7 10" id="KW-0238">DNA-binding</keyword>
<protein>
    <recommendedName>
        <fullName evidence="10">Tyrosine recombinase XerC</fullName>
    </recommendedName>
</protein>
<keyword evidence="3 10" id="KW-0963">Cytoplasm</keyword>
<dbReference type="InterPro" id="IPR044068">
    <property type="entry name" value="CB"/>
</dbReference>
<dbReference type="InterPro" id="IPR011932">
    <property type="entry name" value="Recomb_XerD"/>
</dbReference>
<dbReference type="HAMAP" id="MF_01808">
    <property type="entry name" value="Recomb_XerC_XerD"/>
    <property type="match status" value="1"/>
</dbReference>
<dbReference type="InterPro" id="IPR050090">
    <property type="entry name" value="Tyrosine_recombinase_XerCD"/>
</dbReference>
<dbReference type="InterPro" id="IPR004107">
    <property type="entry name" value="Integrase_SAM-like_N"/>
</dbReference>
<feature type="domain" description="Core-binding (CB)" evidence="12">
    <location>
        <begin position="1"/>
        <end position="90"/>
    </location>
</feature>
<dbReference type="Gene3D" id="1.10.150.130">
    <property type="match status" value="1"/>
</dbReference>
<dbReference type="PANTHER" id="PTHR30349">
    <property type="entry name" value="PHAGE INTEGRASE-RELATED"/>
    <property type="match status" value="1"/>
</dbReference>
<dbReference type="GO" id="GO:0009037">
    <property type="term" value="F:tyrosine-based site-specific recombinase activity"/>
    <property type="evidence" value="ECO:0007669"/>
    <property type="project" value="UniProtKB-UniRule"/>
</dbReference>
<dbReference type="PANTHER" id="PTHR30349:SF81">
    <property type="entry name" value="TYROSINE RECOMBINASE XERC"/>
    <property type="match status" value="1"/>
</dbReference>
<evidence type="ECO:0000256" key="7">
    <source>
        <dbReference type="ARBA" id="ARBA00023125"/>
    </source>
</evidence>
<gene>
    <name evidence="10" type="primary">xerC</name>
    <name evidence="13" type="ORF">SAMN02745823_00071</name>
</gene>
<evidence type="ECO:0000256" key="5">
    <source>
        <dbReference type="ARBA" id="ARBA00022829"/>
    </source>
</evidence>
<evidence type="ECO:0000256" key="4">
    <source>
        <dbReference type="ARBA" id="ARBA00022618"/>
    </source>
</evidence>
<dbReference type="GO" id="GO:0051301">
    <property type="term" value="P:cell division"/>
    <property type="evidence" value="ECO:0007669"/>
    <property type="project" value="UniProtKB-KW"/>
</dbReference>
<evidence type="ECO:0000256" key="10">
    <source>
        <dbReference type="HAMAP-Rule" id="MF_01808"/>
    </source>
</evidence>
<keyword evidence="8 10" id="KW-0233">DNA recombination</keyword>
<evidence type="ECO:0000259" key="12">
    <source>
        <dbReference type="PROSITE" id="PS51900"/>
    </source>
</evidence>
<dbReference type="Pfam" id="PF00589">
    <property type="entry name" value="Phage_integrase"/>
    <property type="match status" value="1"/>
</dbReference>
<comment type="function">
    <text evidence="10">Site-specific tyrosine recombinase, which acts by catalyzing the cutting and rejoining of the recombining DNA molecules. The XerC-XerD complex is essential to convert dimers of the bacterial chromosome into monomers to permit their segregation at cell division. It also contributes to the segregational stability of plasmids.</text>
</comment>
<dbReference type="Gene3D" id="1.10.443.10">
    <property type="entry name" value="Intergrase catalytic core"/>
    <property type="match status" value="1"/>
</dbReference>
<evidence type="ECO:0000313" key="13">
    <source>
        <dbReference type="EMBL" id="SHH49441.1"/>
    </source>
</evidence>
<evidence type="ECO:0000256" key="6">
    <source>
        <dbReference type="ARBA" id="ARBA00022908"/>
    </source>
</evidence>
<dbReference type="EMBL" id="FQXV01000001">
    <property type="protein sequence ID" value="SHH49441.1"/>
    <property type="molecule type" value="Genomic_DNA"/>
</dbReference>
<dbReference type="AlphaFoldDB" id="A0A1M5TFJ9"/>
<dbReference type="GO" id="GO:0007059">
    <property type="term" value="P:chromosome segregation"/>
    <property type="evidence" value="ECO:0007669"/>
    <property type="project" value="UniProtKB-UniRule"/>
</dbReference>
<evidence type="ECO:0000256" key="2">
    <source>
        <dbReference type="ARBA" id="ARBA00010450"/>
    </source>
</evidence>
<keyword evidence="14" id="KW-1185">Reference proteome</keyword>
<reference evidence="13 14" key="1">
    <citation type="submission" date="2016-11" db="EMBL/GenBank/DDBJ databases">
        <authorList>
            <person name="Jaros S."/>
            <person name="Januszkiewicz K."/>
            <person name="Wedrychowicz H."/>
        </authorList>
    </citation>
    <scope>NUCLEOTIDE SEQUENCE [LARGE SCALE GENOMIC DNA]</scope>
    <source>
        <strain evidence="13 14">DSM 10068</strain>
    </source>
</reference>
<evidence type="ECO:0000256" key="8">
    <source>
        <dbReference type="ARBA" id="ARBA00023172"/>
    </source>
</evidence>
<evidence type="ECO:0000256" key="9">
    <source>
        <dbReference type="ARBA" id="ARBA00023306"/>
    </source>
</evidence>
<dbReference type="PROSITE" id="PS51898">
    <property type="entry name" value="TYR_RECOMBINASE"/>
    <property type="match status" value="1"/>
</dbReference>
<dbReference type="SUPFAM" id="SSF56349">
    <property type="entry name" value="DNA breaking-rejoining enzymes"/>
    <property type="match status" value="1"/>
</dbReference>
<feature type="active site" evidence="10">
    <location>
        <position position="271"/>
    </location>
</feature>
<dbReference type="InterPro" id="IPR010998">
    <property type="entry name" value="Integrase_recombinase_N"/>
</dbReference>
<feature type="active site" evidence="10">
    <location>
        <position position="248"/>
    </location>
</feature>
<feature type="active site" evidence="10">
    <location>
        <position position="245"/>
    </location>
</feature>
<dbReference type="PROSITE" id="PS51900">
    <property type="entry name" value="CB"/>
    <property type="match status" value="1"/>
</dbReference>
<accession>A0A1M5TFJ9</accession>
<name>A0A1M5TFJ9_9FIRM</name>
<dbReference type="STRING" id="1123282.SAMN02745823_00071"/>
<dbReference type="NCBIfam" id="TIGR02225">
    <property type="entry name" value="recomb_XerD"/>
    <property type="match status" value="1"/>
</dbReference>